<keyword evidence="7" id="KW-0521">NADP</keyword>
<evidence type="ECO:0000256" key="2">
    <source>
        <dbReference type="ARBA" id="ARBA00004236"/>
    </source>
</evidence>
<dbReference type="Gene3D" id="3.50.50.60">
    <property type="entry name" value="FAD/NAD(P)-binding domain"/>
    <property type="match status" value="3"/>
</dbReference>
<comment type="subcellular location">
    <subcellularLocation>
        <location evidence="2">Cell membrane</location>
    </subcellularLocation>
</comment>
<evidence type="ECO:0000256" key="10">
    <source>
        <dbReference type="ARBA" id="ARBA00023136"/>
    </source>
</evidence>
<evidence type="ECO:0000256" key="5">
    <source>
        <dbReference type="ARBA" id="ARBA00022630"/>
    </source>
</evidence>
<accession>A0A482IZ21</accession>
<evidence type="ECO:0000256" key="7">
    <source>
        <dbReference type="ARBA" id="ARBA00022857"/>
    </source>
</evidence>
<reference evidence="11 12" key="1">
    <citation type="submission" date="2019-03" db="EMBL/GenBank/DDBJ databases">
        <title>Comparative insights into the high quality Complete genome sequence of highly metal resistant Cupriavidus metallidurans strain BS1 isolated from a gold-copper mine.</title>
        <authorList>
            <person name="Mazhar H.S."/>
            <person name="Rensing C."/>
        </authorList>
    </citation>
    <scope>NUCLEOTIDE SEQUENCE [LARGE SCALE GENOMIC DNA]</scope>
    <source>
        <strain evidence="11 12">BS1</strain>
    </source>
</reference>
<dbReference type="RefSeq" id="WP_017511367.1">
    <property type="nucleotide sequence ID" value="NZ_CP037901.1"/>
</dbReference>
<dbReference type="InterPro" id="IPR036188">
    <property type="entry name" value="FAD/NAD-bd_sf"/>
</dbReference>
<dbReference type="FunFam" id="3.50.50.60:FF:000213">
    <property type="entry name" value="FAD-containing monooxygenase EthA"/>
    <property type="match status" value="1"/>
</dbReference>
<organism evidence="11 12">
    <name type="scientific">Cupriavidus metallidurans</name>
    <dbReference type="NCBI Taxonomy" id="119219"/>
    <lineage>
        <taxon>Bacteria</taxon>
        <taxon>Pseudomonadati</taxon>
        <taxon>Pseudomonadota</taxon>
        <taxon>Betaproteobacteria</taxon>
        <taxon>Burkholderiales</taxon>
        <taxon>Burkholderiaceae</taxon>
        <taxon>Cupriavidus</taxon>
    </lineage>
</organism>
<evidence type="ECO:0000256" key="3">
    <source>
        <dbReference type="ARBA" id="ARBA00010139"/>
    </source>
</evidence>
<evidence type="ECO:0000256" key="1">
    <source>
        <dbReference type="ARBA" id="ARBA00001974"/>
    </source>
</evidence>
<dbReference type="PANTHER" id="PTHR43872">
    <property type="entry name" value="MONOOXYGENASE, PUTATIVE (AFU_ORTHOLOGUE AFUA_8G02570)-RELATED"/>
    <property type="match status" value="1"/>
</dbReference>
<proteinExistence type="inferred from homology"/>
<evidence type="ECO:0000313" key="11">
    <source>
        <dbReference type="EMBL" id="QBP13162.1"/>
    </source>
</evidence>
<keyword evidence="5" id="KW-0285">Flavoprotein</keyword>
<evidence type="ECO:0000313" key="12">
    <source>
        <dbReference type="Proteomes" id="UP000253772"/>
    </source>
</evidence>
<dbReference type="AlphaFoldDB" id="A0A482IZ21"/>
<gene>
    <name evidence="11" type="ORF">DDF84_026345</name>
</gene>
<keyword evidence="8" id="KW-0560">Oxidoreductase</keyword>
<dbReference type="FunFam" id="3.50.50.60:FF:000228">
    <property type="entry name" value="FAD-containing monooxygenase EthA"/>
    <property type="match status" value="1"/>
</dbReference>
<dbReference type="GO" id="GO:0050661">
    <property type="term" value="F:NADP binding"/>
    <property type="evidence" value="ECO:0007669"/>
    <property type="project" value="InterPro"/>
</dbReference>
<comment type="similarity">
    <text evidence="3">Belongs to the FAD-binding monooxygenase family.</text>
</comment>
<keyword evidence="6" id="KW-0274">FAD</keyword>
<dbReference type="Pfam" id="PF13450">
    <property type="entry name" value="NAD_binding_8"/>
    <property type="match status" value="1"/>
</dbReference>
<evidence type="ECO:0000256" key="9">
    <source>
        <dbReference type="ARBA" id="ARBA00023033"/>
    </source>
</evidence>
<dbReference type="EMBL" id="CP037901">
    <property type="protein sequence ID" value="QBP13162.1"/>
    <property type="molecule type" value="Genomic_DNA"/>
</dbReference>
<name>A0A482IZ21_9BURK</name>
<dbReference type="Proteomes" id="UP000253772">
    <property type="component" value="Chromosome c2"/>
</dbReference>
<comment type="cofactor">
    <cofactor evidence="1">
        <name>FAD</name>
        <dbReference type="ChEBI" id="CHEBI:57692"/>
    </cofactor>
</comment>
<evidence type="ECO:0000256" key="4">
    <source>
        <dbReference type="ARBA" id="ARBA00022475"/>
    </source>
</evidence>
<keyword evidence="9" id="KW-0503">Monooxygenase</keyword>
<protein>
    <submittedName>
        <fullName evidence="11">NAD(P)/FAD-dependent oxidoreductase</fullName>
    </submittedName>
</protein>
<keyword evidence="4" id="KW-1003">Cell membrane</keyword>
<dbReference type="InterPro" id="IPR051820">
    <property type="entry name" value="FAD-binding_MO"/>
</dbReference>
<keyword evidence="10" id="KW-0472">Membrane</keyword>
<sequence length="509" mass="57358">MNANYDVLIIGAGLSGIGMACHLAEACPDKRVGILERRSAIGGTWDLFRYPGIRSDSDMFSFGYKFRPWHELKVLADGPSIRRYIGDTAREYGVDKWIQFGLKVLRASWSSEDQYWTVTTQQEGSHDTHTLTCKFLIPCTGYYNYDHGHRPDFAGLERFRGICVHPQHWPEDLDYRGKRVIVIGSGATAVTLVPAMAGQASHVTMLQRSPSYVFSVPAYDKISAVLQKMLPARWVYGLARWRNIRLQRIIYRTAKRWPRRVRSWLLSHVEQQLGHGADMRHFSPSYNPWDQRLCAVPDGDLFKVICEGKASVVTDHIETFTETGIRLKSGKSLDADIIITATGLQLQSLGGMEVQVDGQPRHPSSLMTYKSVLMQDVPNLANLFGYTNASWTLKVDLAANYICRLFNHMDRHGYNVVTPIAPAGEMLEETVMDSLQSGYVQRGRSTLPRQGRTPPWRVLHNFAADREMLTRHPLNDPALRFVRAATTTTVTRGRPASDLVATGMDETAV</sequence>
<dbReference type="GO" id="GO:0004499">
    <property type="term" value="F:N,N-dimethylaniline monooxygenase activity"/>
    <property type="evidence" value="ECO:0007669"/>
    <property type="project" value="InterPro"/>
</dbReference>
<dbReference type="PRINTS" id="PR00411">
    <property type="entry name" value="PNDRDTASEI"/>
</dbReference>
<dbReference type="GO" id="GO:0005886">
    <property type="term" value="C:plasma membrane"/>
    <property type="evidence" value="ECO:0007669"/>
    <property type="project" value="UniProtKB-SubCell"/>
</dbReference>
<dbReference type="SUPFAM" id="SSF51905">
    <property type="entry name" value="FAD/NAD(P)-binding domain"/>
    <property type="match status" value="1"/>
</dbReference>
<dbReference type="InterPro" id="IPR020946">
    <property type="entry name" value="Flavin_mOase-like"/>
</dbReference>
<dbReference type="Pfam" id="PF00743">
    <property type="entry name" value="FMO-like"/>
    <property type="match status" value="1"/>
</dbReference>
<evidence type="ECO:0000256" key="6">
    <source>
        <dbReference type="ARBA" id="ARBA00022827"/>
    </source>
</evidence>
<dbReference type="GO" id="GO:0050660">
    <property type="term" value="F:flavin adenine dinucleotide binding"/>
    <property type="evidence" value="ECO:0007669"/>
    <property type="project" value="InterPro"/>
</dbReference>
<dbReference type="OrthoDB" id="9766402at2"/>
<evidence type="ECO:0000256" key="8">
    <source>
        <dbReference type="ARBA" id="ARBA00023002"/>
    </source>
</evidence>
<dbReference type="PANTHER" id="PTHR43872:SF1">
    <property type="entry name" value="MONOOXYGENASE, PUTATIVE (AFU_ORTHOLOGUE AFUA_8G02570)-RELATED"/>
    <property type="match status" value="1"/>
</dbReference>